<dbReference type="EMBL" id="VOIH02000001">
    <property type="protein sequence ID" value="KAF3455390.1"/>
    <property type="molecule type" value="Genomic_DNA"/>
</dbReference>
<keyword evidence="1" id="KW-0472">Membrane</keyword>
<keyword evidence="4" id="KW-1185">Reference proteome</keyword>
<sequence length="133" mass="14830">MKNSDGYTPQALFVETPKCLRKECERWMKETAKASLLVPTLIAIVLFSAHFSFPGGFDYSRQPVLQNQNLSEVFLTSDAVGLVASSTSMLMFLSILTSRYAEIDFLVAENLLASDTNNPQDHLQTILEDHGEI</sequence>
<dbReference type="PANTHER" id="PTHR24177">
    <property type="entry name" value="CASKIN"/>
    <property type="match status" value="1"/>
</dbReference>
<organism evidence="3 4">
    <name type="scientific">Rhamnella rubrinervis</name>
    <dbReference type="NCBI Taxonomy" id="2594499"/>
    <lineage>
        <taxon>Eukaryota</taxon>
        <taxon>Viridiplantae</taxon>
        <taxon>Streptophyta</taxon>
        <taxon>Embryophyta</taxon>
        <taxon>Tracheophyta</taxon>
        <taxon>Spermatophyta</taxon>
        <taxon>Magnoliopsida</taxon>
        <taxon>eudicotyledons</taxon>
        <taxon>Gunneridae</taxon>
        <taxon>Pentapetalae</taxon>
        <taxon>rosids</taxon>
        <taxon>fabids</taxon>
        <taxon>Rosales</taxon>
        <taxon>Rhamnaceae</taxon>
        <taxon>rhamnoid group</taxon>
        <taxon>Rhamneae</taxon>
        <taxon>Rhamnella</taxon>
    </lineage>
</organism>
<keyword evidence="1" id="KW-0812">Transmembrane</keyword>
<comment type="caution">
    <text evidence="3">The sequence shown here is derived from an EMBL/GenBank/DDBJ whole genome shotgun (WGS) entry which is preliminary data.</text>
</comment>
<feature type="transmembrane region" description="Helical" evidence="1">
    <location>
        <begin position="36"/>
        <end position="53"/>
    </location>
</feature>
<dbReference type="InterPro" id="IPR026961">
    <property type="entry name" value="PGG_dom"/>
</dbReference>
<dbReference type="Proteomes" id="UP000796880">
    <property type="component" value="Unassembled WGS sequence"/>
</dbReference>
<dbReference type="GO" id="GO:0016020">
    <property type="term" value="C:membrane"/>
    <property type="evidence" value="ECO:0007669"/>
    <property type="project" value="TreeGrafter"/>
</dbReference>
<name>A0A8K0MS03_9ROSA</name>
<dbReference type="Pfam" id="PF13962">
    <property type="entry name" value="PGG"/>
    <property type="match status" value="1"/>
</dbReference>
<evidence type="ECO:0000256" key="1">
    <source>
        <dbReference type="SAM" id="Phobius"/>
    </source>
</evidence>
<evidence type="ECO:0000259" key="2">
    <source>
        <dbReference type="Pfam" id="PF13962"/>
    </source>
</evidence>
<gene>
    <name evidence="3" type="ORF">FNV43_RR00013</name>
</gene>
<proteinExistence type="predicted"/>
<feature type="transmembrane region" description="Helical" evidence="1">
    <location>
        <begin position="73"/>
        <end position="96"/>
    </location>
</feature>
<accession>A0A8K0MS03</accession>
<feature type="domain" description="PGG" evidence="2">
    <location>
        <begin position="26"/>
        <end position="101"/>
    </location>
</feature>
<dbReference type="OrthoDB" id="1925304at2759"/>
<reference evidence="3" key="1">
    <citation type="submission" date="2020-03" db="EMBL/GenBank/DDBJ databases">
        <title>A high-quality chromosome-level genome assembly of a woody plant with both climbing and erect habits, Rhamnella rubrinervis.</title>
        <authorList>
            <person name="Lu Z."/>
            <person name="Yang Y."/>
            <person name="Zhu X."/>
            <person name="Sun Y."/>
        </authorList>
    </citation>
    <scope>NUCLEOTIDE SEQUENCE</scope>
    <source>
        <strain evidence="3">BYM</strain>
        <tissue evidence="3">Leaf</tissue>
    </source>
</reference>
<dbReference type="PANTHER" id="PTHR24177:SF292">
    <property type="entry name" value="ANKYRIN REPEAT FAMILY PROTEIN-RELATED"/>
    <property type="match status" value="1"/>
</dbReference>
<evidence type="ECO:0000313" key="3">
    <source>
        <dbReference type="EMBL" id="KAF3455390.1"/>
    </source>
</evidence>
<dbReference type="AlphaFoldDB" id="A0A8K0MS03"/>
<evidence type="ECO:0000313" key="4">
    <source>
        <dbReference type="Proteomes" id="UP000796880"/>
    </source>
</evidence>
<keyword evidence="1" id="KW-1133">Transmembrane helix</keyword>
<protein>
    <recommendedName>
        <fullName evidence="2">PGG domain-containing protein</fullName>
    </recommendedName>
</protein>